<feature type="domain" description="Cation/H+ exchanger transmembrane" evidence="12">
    <location>
        <begin position="277"/>
        <end position="637"/>
    </location>
</feature>
<feature type="transmembrane region" description="Helical" evidence="10">
    <location>
        <begin position="319"/>
        <end position="337"/>
    </location>
</feature>
<evidence type="ECO:0000256" key="3">
    <source>
        <dbReference type="ARBA" id="ARBA00022449"/>
    </source>
</evidence>
<reference evidence="13" key="1">
    <citation type="journal article" date="2014" name="Genome Announc.">
        <title>De novo whole-genome sequence and genome annotation of Lichtheimia ramosa.</title>
        <authorList>
            <person name="Linde J."/>
            <person name="Schwartze V."/>
            <person name="Binder U."/>
            <person name="Lass-Florl C."/>
            <person name="Voigt K."/>
            <person name="Horn F."/>
        </authorList>
    </citation>
    <scope>NUCLEOTIDE SEQUENCE</scope>
    <source>
        <strain evidence="13">JMRC FSU:6197</strain>
    </source>
</reference>
<feature type="transmembrane region" description="Helical" evidence="10">
    <location>
        <begin position="618"/>
        <end position="637"/>
    </location>
</feature>
<evidence type="ECO:0000256" key="4">
    <source>
        <dbReference type="ARBA" id="ARBA00022692"/>
    </source>
</evidence>
<name>A0A077WPL2_9FUNG</name>
<organism evidence="13">
    <name type="scientific">Lichtheimia ramosa</name>
    <dbReference type="NCBI Taxonomy" id="688394"/>
    <lineage>
        <taxon>Eukaryota</taxon>
        <taxon>Fungi</taxon>
        <taxon>Fungi incertae sedis</taxon>
        <taxon>Mucoromycota</taxon>
        <taxon>Mucoromycotina</taxon>
        <taxon>Mucoromycetes</taxon>
        <taxon>Mucorales</taxon>
        <taxon>Lichtheimiaceae</taxon>
        <taxon>Lichtheimia</taxon>
    </lineage>
</organism>
<protein>
    <recommendedName>
        <fullName evidence="12">Cation/H+ exchanger transmembrane domain-containing protein</fullName>
    </recommendedName>
</protein>
<sequence>MILILLLSIVIVLLGFGVQGDPIEAQSYSAPDAIRLDRVLEQGQRFRQELLKEKEHLYESIEAFGTDNDDVLYRLANVKLDDFTAFERLVFGMFDIYDQTVHQRRQQQSYDFRTPALKLTFDFQLAIRQSHLHLRSHSINELAQLTEQAHEQQEQVTPPSTQGYSPHHVHVENDTPDSREAIQAMLKSMLEEVRQSADQLEEGMHGHNIAFSGGTFETVMKVNNDDDAAADDAGDDNNAILIDQDSNEYIMTRPSDTTVIYEDIQLLHDFILIVVCSYVFGCLFAMMRLPAFFGYILAGVVTGPAGYNMITELIQTETLAQLGVVFIVFVLGLEFSLEKLRAMWRLVLGGATMILLATVLAFVVMGTLLGASLKEAVFVGACVSLSSTAVVVKCIKLDHLEHLYGLLVMQDVLLGFMLAIIPALAESGAQVMVAVLKIAVSFSVFGALCYGIIKLTPSFLPRVIRTVLPNMKSTGSHELTVLGTIAVCLVMLVISDRLGLGMEIGCFAAGVLLRSRKAMFEPALAAIEPVRDLFACLFFASIGLHVYPSFLASQAMLLLVLAAGVIGFKYVATFGILVSLKIDARKSSAMAVALAQISEFAFVLASRAKLLDIISREVYYLLLAVTSLTLLATPLLWKLVERSSLFHTSSSSSSILRSHHHHHHHHHHHEEHPSVISVSMDDADKIS</sequence>
<keyword evidence="5 11" id="KW-0732">Signal</keyword>
<feature type="transmembrane region" description="Helical" evidence="10">
    <location>
        <begin position="474"/>
        <end position="492"/>
    </location>
</feature>
<comment type="subcellular location">
    <subcellularLocation>
        <location evidence="1">Membrane</location>
        <topology evidence="1">Multi-pass membrane protein</topology>
    </subcellularLocation>
</comment>
<evidence type="ECO:0000256" key="11">
    <source>
        <dbReference type="SAM" id="SignalP"/>
    </source>
</evidence>
<evidence type="ECO:0000256" key="5">
    <source>
        <dbReference type="ARBA" id="ARBA00022729"/>
    </source>
</evidence>
<dbReference type="AlphaFoldDB" id="A0A077WPL2"/>
<proteinExistence type="predicted"/>
<dbReference type="Gene3D" id="1.20.1530.20">
    <property type="match status" value="1"/>
</dbReference>
<feature type="transmembrane region" description="Helical" evidence="10">
    <location>
        <begin position="556"/>
        <end position="577"/>
    </location>
</feature>
<evidence type="ECO:0000256" key="8">
    <source>
        <dbReference type="ARBA" id="ARBA00023136"/>
    </source>
</evidence>
<evidence type="ECO:0000256" key="1">
    <source>
        <dbReference type="ARBA" id="ARBA00004141"/>
    </source>
</evidence>
<dbReference type="PANTHER" id="PTHR16254:SF14">
    <property type="entry name" value="TRANSMEMBRANE AND COILED-COIL DOMAIN-CONTAINING PROTEIN 3"/>
    <property type="match status" value="1"/>
</dbReference>
<feature type="transmembrane region" description="Helical" evidence="10">
    <location>
        <begin position="533"/>
        <end position="550"/>
    </location>
</feature>
<dbReference type="EMBL" id="LK023329">
    <property type="protein sequence ID" value="CDS09038.1"/>
    <property type="molecule type" value="Genomic_DNA"/>
</dbReference>
<feature type="region of interest" description="Disordered" evidence="9">
    <location>
        <begin position="147"/>
        <end position="166"/>
    </location>
</feature>
<dbReference type="GO" id="GO:0016020">
    <property type="term" value="C:membrane"/>
    <property type="evidence" value="ECO:0007669"/>
    <property type="project" value="UniProtKB-SubCell"/>
</dbReference>
<feature type="transmembrane region" description="Helical" evidence="10">
    <location>
        <begin position="266"/>
        <end position="284"/>
    </location>
</feature>
<evidence type="ECO:0000256" key="2">
    <source>
        <dbReference type="ARBA" id="ARBA00022448"/>
    </source>
</evidence>
<evidence type="ECO:0000259" key="12">
    <source>
        <dbReference type="Pfam" id="PF00999"/>
    </source>
</evidence>
<dbReference type="InterPro" id="IPR006153">
    <property type="entry name" value="Cation/H_exchanger_TM"/>
</dbReference>
<feature type="transmembrane region" description="Helical" evidence="10">
    <location>
        <begin position="402"/>
        <end position="425"/>
    </location>
</feature>
<feature type="transmembrane region" description="Helical" evidence="10">
    <location>
        <begin position="589"/>
        <end position="606"/>
    </location>
</feature>
<dbReference type="Pfam" id="PF00999">
    <property type="entry name" value="Na_H_Exchanger"/>
    <property type="match status" value="1"/>
</dbReference>
<feature type="transmembrane region" description="Helical" evidence="10">
    <location>
        <begin position="291"/>
        <end position="307"/>
    </location>
</feature>
<dbReference type="InterPro" id="IPR045158">
    <property type="entry name" value="KEA4/5/6-like"/>
</dbReference>
<dbReference type="PANTHER" id="PTHR16254">
    <property type="entry name" value="POTASSIUM/PROTON ANTIPORTER-RELATED"/>
    <property type="match status" value="1"/>
</dbReference>
<keyword evidence="8 10" id="KW-0472">Membrane</keyword>
<evidence type="ECO:0000256" key="6">
    <source>
        <dbReference type="ARBA" id="ARBA00022989"/>
    </source>
</evidence>
<keyword evidence="3" id="KW-0050">Antiport</keyword>
<evidence type="ECO:0000256" key="10">
    <source>
        <dbReference type="SAM" id="Phobius"/>
    </source>
</evidence>
<keyword evidence="4 10" id="KW-0812">Transmembrane</keyword>
<feature type="chain" id="PRO_5001726402" description="Cation/H+ exchanger transmembrane domain-containing protein" evidence="11">
    <location>
        <begin position="21"/>
        <end position="687"/>
    </location>
</feature>
<keyword evidence="2" id="KW-0813">Transport</keyword>
<dbReference type="InterPro" id="IPR038770">
    <property type="entry name" value="Na+/solute_symporter_sf"/>
</dbReference>
<keyword evidence="7" id="KW-0406">Ion transport</keyword>
<evidence type="ECO:0000256" key="9">
    <source>
        <dbReference type="SAM" id="MobiDB-lite"/>
    </source>
</evidence>
<feature type="transmembrane region" description="Helical" evidence="10">
    <location>
        <begin position="431"/>
        <end position="453"/>
    </location>
</feature>
<evidence type="ECO:0000313" key="13">
    <source>
        <dbReference type="EMBL" id="CDS09038.1"/>
    </source>
</evidence>
<gene>
    <name evidence="13" type="ORF">LRAMOSA10398</name>
</gene>
<evidence type="ECO:0000256" key="7">
    <source>
        <dbReference type="ARBA" id="ARBA00023065"/>
    </source>
</evidence>
<dbReference type="GO" id="GO:0015386">
    <property type="term" value="F:potassium:proton antiporter activity"/>
    <property type="evidence" value="ECO:0007669"/>
    <property type="project" value="InterPro"/>
</dbReference>
<keyword evidence="6 10" id="KW-1133">Transmembrane helix</keyword>
<feature type="signal peptide" evidence="11">
    <location>
        <begin position="1"/>
        <end position="20"/>
    </location>
</feature>
<feature type="compositionally biased region" description="Polar residues" evidence="9">
    <location>
        <begin position="154"/>
        <end position="164"/>
    </location>
</feature>
<accession>A0A077WPL2</accession>
<feature type="transmembrane region" description="Helical" evidence="10">
    <location>
        <begin position="376"/>
        <end position="395"/>
    </location>
</feature>
<dbReference type="OrthoDB" id="1654420at2759"/>
<feature type="transmembrane region" description="Helical" evidence="10">
    <location>
        <begin position="346"/>
        <end position="370"/>
    </location>
</feature>